<evidence type="ECO:0000313" key="7">
    <source>
        <dbReference type="RefSeq" id="XP_032063015.1"/>
    </source>
</evidence>
<evidence type="ECO:0000256" key="1">
    <source>
        <dbReference type="ARBA" id="ARBA00006901"/>
    </source>
</evidence>
<dbReference type="KEGG" id="aful:116501528"/>
<evidence type="ECO:0000256" key="4">
    <source>
        <dbReference type="ARBA" id="ARBA00072316"/>
    </source>
</evidence>
<evidence type="ECO:0000256" key="5">
    <source>
        <dbReference type="ARBA" id="ARBA00076566"/>
    </source>
</evidence>
<proteinExistence type="inferred from homology"/>
<dbReference type="RefSeq" id="XP_032063015.1">
    <property type="nucleotide sequence ID" value="XM_032207124.1"/>
</dbReference>
<dbReference type="Proteomes" id="UP000504639">
    <property type="component" value="Unplaced"/>
</dbReference>
<dbReference type="FunFam" id="3.80.10.10:FF:000168">
    <property type="entry name" value="Distal membrane arm assembly complex 2"/>
    <property type="match status" value="1"/>
</dbReference>
<sequence length="306" mass="32830">MRVRGRGQVAHAQCAGAPAADKMAALRAVLGGRGGGQVPVPPPSSLCRGASAWGALQSLGQWCWGGEVAAAWAQRLRRLRLRRKNEYYGLTRERYGDNLAAAAFTLSCGGGVRFKDRDLWVRGRWRPELLQLRDVPVVAVDLSGSQLTYDGLDNLVQLRELQHLDLSGCPHVDDWVLGRLHVFQGSLLELAVARCPRVTERGLATLHHLQNLRRLDVSGVAVPSPGLVRILLEEMLPRCQVLGMEMDGGPPPERGEPPLSAWTPPPVTLGALGGIKSTAGAAPAEGLGFVPWAALLLSLQVGLGVN</sequence>
<dbReference type="AlphaFoldDB" id="A0A6J3EM92"/>
<evidence type="ECO:0000313" key="6">
    <source>
        <dbReference type="Proteomes" id="UP000504639"/>
    </source>
</evidence>
<dbReference type="CTD" id="55101"/>
<protein>
    <recommendedName>
        <fullName evidence="4">Distal membrane-arm assembly complex protein 2</fullName>
    </recommendedName>
    <alternativeName>
        <fullName evidence="5">ATP synthase subunit s-like protein</fullName>
    </alternativeName>
</protein>
<dbReference type="InterPro" id="IPR032675">
    <property type="entry name" value="LRR_dom_sf"/>
</dbReference>
<comment type="function">
    <text evidence="2">Required for the assembly of the mitochondrial NADH:ubiquinone oxidoreductase complex (complex I). Involved in the assembly of the distal region of complex I.</text>
</comment>
<organism evidence="6 7">
    <name type="scientific">Aythya fuligula</name>
    <name type="common">Tufted duck</name>
    <name type="synonym">Anas fuligula</name>
    <dbReference type="NCBI Taxonomy" id="219594"/>
    <lineage>
        <taxon>Eukaryota</taxon>
        <taxon>Metazoa</taxon>
        <taxon>Chordata</taxon>
        <taxon>Craniata</taxon>
        <taxon>Vertebrata</taxon>
        <taxon>Euteleostomi</taxon>
        <taxon>Archelosauria</taxon>
        <taxon>Archosauria</taxon>
        <taxon>Dinosauria</taxon>
        <taxon>Saurischia</taxon>
        <taxon>Theropoda</taxon>
        <taxon>Coelurosauria</taxon>
        <taxon>Aves</taxon>
        <taxon>Neognathae</taxon>
        <taxon>Galloanserae</taxon>
        <taxon>Anseriformes</taxon>
        <taxon>Anatidae</taxon>
        <taxon>Aythyinae</taxon>
        <taxon>Aythya</taxon>
    </lineage>
</organism>
<evidence type="ECO:0000256" key="3">
    <source>
        <dbReference type="ARBA" id="ARBA00062608"/>
    </source>
</evidence>
<comment type="similarity">
    <text evidence="1">Belongs to the ATP synthase subunit s family.</text>
</comment>
<gene>
    <name evidence="7" type="primary">DMAC2</name>
</gene>
<accession>A0A6J3EM92</accession>
<comment type="subunit">
    <text evidence="3">Interacts with incompletely assembled mitochondrial NADH:ubiquinone oxidoreductase complex (complex I).</text>
</comment>
<dbReference type="InParanoid" id="A0A6J3EM92"/>
<dbReference type="Gene3D" id="3.80.10.10">
    <property type="entry name" value="Ribonuclease Inhibitor"/>
    <property type="match status" value="1"/>
</dbReference>
<evidence type="ECO:0000256" key="2">
    <source>
        <dbReference type="ARBA" id="ARBA00057777"/>
    </source>
</evidence>
<dbReference type="GeneID" id="116501528"/>
<name>A0A6J3EM92_AYTFU</name>
<dbReference type="SUPFAM" id="SSF52047">
    <property type="entry name" value="RNI-like"/>
    <property type="match status" value="1"/>
</dbReference>
<keyword evidence="6" id="KW-1185">Reference proteome</keyword>
<reference evidence="7" key="1">
    <citation type="submission" date="2025-08" db="UniProtKB">
        <authorList>
            <consortium name="RefSeq"/>
        </authorList>
    </citation>
    <scope>IDENTIFICATION</scope>
    <source>
        <tissue evidence="7">Lung</tissue>
    </source>
</reference>